<gene>
    <name evidence="2" type="ORF">DFQ09_1451</name>
</gene>
<keyword evidence="1" id="KW-1133">Transmembrane helix</keyword>
<dbReference type="Proteomes" id="UP000256919">
    <property type="component" value="Unassembled WGS sequence"/>
</dbReference>
<keyword evidence="1" id="KW-0812">Transmembrane</keyword>
<evidence type="ECO:0000313" key="3">
    <source>
        <dbReference type="Proteomes" id="UP000256919"/>
    </source>
</evidence>
<dbReference type="AlphaFoldDB" id="A0A3D9LI19"/>
<dbReference type="EMBL" id="QREI01000045">
    <property type="protein sequence ID" value="REE06620.1"/>
    <property type="molecule type" value="Genomic_DNA"/>
</dbReference>
<name>A0A3D9LI19_9FLAO</name>
<keyword evidence="1" id="KW-0472">Membrane</keyword>
<reference evidence="2 3" key="1">
    <citation type="submission" date="2018-07" db="EMBL/GenBank/DDBJ databases">
        <title>Genomic Encyclopedia of Type Strains, Phase III (KMG-III): the genomes of soil and plant-associated and newly described type strains.</title>
        <authorList>
            <person name="Whitman W."/>
        </authorList>
    </citation>
    <scope>NUCLEOTIDE SEQUENCE [LARGE SCALE GENOMIC DNA]</scope>
    <source>
        <strain evidence="2 3">CECT 7948</strain>
    </source>
</reference>
<organism evidence="2 3">
    <name type="scientific">Winogradskyella pacifica</name>
    <dbReference type="NCBI Taxonomy" id="664642"/>
    <lineage>
        <taxon>Bacteria</taxon>
        <taxon>Pseudomonadati</taxon>
        <taxon>Bacteroidota</taxon>
        <taxon>Flavobacteriia</taxon>
        <taxon>Flavobacteriales</taxon>
        <taxon>Flavobacteriaceae</taxon>
        <taxon>Winogradskyella</taxon>
    </lineage>
</organism>
<accession>A0A3D9LI19</accession>
<evidence type="ECO:0000256" key="1">
    <source>
        <dbReference type="SAM" id="Phobius"/>
    </source>
</evidence>
<keyword evidence="3" id="KW-1185">Reference proteome</keyword>
<sequence length="60" mass="6874">MGGLIGGIAYAFIMAGFDYSDGQDFRIWRFLLNAIIFGTFMAIMNIYNIKKQTEENKNNE</sequence>
<feature type="transmembrane region" description="Helical" evidence="1">
    <location>
        <begin position="27"/>
        <end position="47"/>
    </location>
</feature>
<comment type="caution">
    <text evidence="2">The sequence shown here is derived from an EMBL/GenBank/DDBJ whole genome shotgun (WGS) entry which is preliminary data.</text>
</comment>
<evidence type="ECO:0000313" key="2">
    <source>
        <dbReference type="EMBL" id="REE06620.1"/>
    </source>
</evidence>
<proteinExistence type="predicted"/>
<protein>
    <submittedName>
        <fullName evidence="2">Uncharacterized protein</fullName>
    </submittedName>
</protein>